<evidence type="ECO:0000313" key="2">
    <source>
        <dbReference type="EnsemblPlants" id="AES59496"/>
    </source>
</evidence>
<name>G7I4H9_MEDTR</name>
<reference evidence="1 3" key="1">
    <citation type="journal article" date="2011" name="Nature">
        <title>The Medicago genome provides insight into the evolution of rhizobial symbioses.</title>
        <authorList>
            <person name="Young N.D."/>
            <person name="Debelle F."/>
            <person name="Oldroyd G.E."/>
            <person name="Geurts R."/>
            <person name="Cannon S.B."/>
            <person name="Udvardi M.K."/>
            <person name="Benedito V.A."/>
            <person name="Mayer K.F."/>
            <person name="Gouzy J."/>
            <person name="Schoof H."/>
            <person name="Van de Peer Y."/>
            <person name="Proost S."/>
            <person name="Cook D.R."/>
            <person name="Meyers B.C."/>
            <person name="Spannagl M."/>
            <person name="Cheung F."/>
            <person name="De Mita S."/>
            <person name="Krishnakumar V."/>
            <person name="Gundlach H."/>
            <person name="Zhou S."/>
            <person name="Mudge J."/>
            <person name="Bharti A.K."/>
            <person name="Murray J.D."/>
            <person name="Naoumkina M.A."/>
            <person name="Rosen B."/>
            <person name="Silverstein K.A."/>
            <person name="Tang H."/>
            <person name="Rombauts S."/>
            <person name="Zhao P.X."/>
            <person name="Zhou P."/>
            <person name="Barbe V."/>
            <person name="Bardou P."/>
            <person name="Bechner M."/>
            <person name="Bellec A."/>
            <person name="Berger A."/>
            <person name="Berges H."/>
            <person name="Bidwell S."/>
            <person name="Bisseling T."/>
            <person name="Choisne N."/>
            <person name="Couloux A."/>
            <person name="Denny R."/>
            <person name="Deshpande S."/>
            <person name="Dai X."/>
            <person name="Doyle J.J."/>
            <person name="Dudez A.M."/>
            <person name="Farmer A.D."/>
            <person name="Fouteau S."/>
            <person name="Franken C."/>
            <person name="Gibelin C."/>
            <person name="Gish J."/>
            <person name="Goldstein S."/>
            <person name="Gonzalez A.J."/>
            <person name="Green P.J."/>
            <person name="Hallab A."/>
            <person name="Hartog M."/>
            <person name="Hua A."/>
            <person name="Humphray S.J."/>
            <person name="Jeong D.H."/>
            <person name="Jing Y."/>
            <person name="Jocker A."/>
            <person name="Kenton S.M."/>
            <person name="Kim D.J."/>
            <person name="Klee K."/>
            <person name="Lai H."/>
            <person name="Lang C."/>
            <person name="Lin S."/>
            <person name="Macmil S.L."/>
            <person name="Magdelenat G."/>
            <person name="Matthews L."/>
            <person name="McCorrison J."/>
            <person name="Monaghan E.L."/>
            <person name="Mun J.H."/>
            <person name="Najar F.Z."/>
            <person name="Nicholson C."/>
            <person name="Noirot C."/>
            <person name="O'Bleness M."/>
            <person name="Paule C.R."/>
            <person name="Poulain J."/>
            <person name="Prion F."/>
            <person name="Qin B."/>
            <person name="Qu C."/>
            <person name="Retzel E.F."/>
            <person name="Riddle C."/>
            <person name="Sallet E."/>
            <person name="Samain S."/>
            <person name="Samson N."/>
            <person name="Sanders I."/>
            <person name="Saurat O."/>
            <person name="Scarpelli C."/>
            <person name="Schiex T."/>
            <person name="Segurens B."/>
            <person name="Severin A.J."/>
            <person name="Sherrier D.J."/>
            <person name="Shi R."/>
            <person name="Sims S."/>
            <person name="Singer S.R."/>
            <person name="Sinharoy S."/>
            <person name="Sterck L."/>
            <person name="Viollet A."/>
            <person name="Wang B.B."/>
            <person name="Wang K."/>
            <person name="Wang M."/>
            <person name="Wang X."/>
            <person name="Warfsmann J."/>
            <person name="Weissenbach J."/>
            <person name="White D.D."/>
            <person name="White J.D."/>
            <person name="Wiley G.B."/>
            <person name="Wincker P."/>
            <person name="Xing Y."/>
            <person name="Yang L."/>
            <person name="Yao Z."/>
            <person name="Ying F."/>
            <person name="Zhai J."/>
            <person name="Zhou L."/>
            <person name="Zuber A."/>
            <person name="Denarie J."/>
            <person name="Dixon R.A."/>
            <person name="May G.D."/>
            <person name="Schwartz D.C."/>
            <person name="Rogers J."/>
            <person name="Quetier F."/>
            <person name="Town C.D."/>
            <person name="Roe B.A."/>
        </authorList>
    </citation>
    <scope>NUCLEOTIDE SEQUENCE [LARGE SCALE GENOMIC DNA]</scope>
    <source>
        <strain evidence="1">A17</strain>
        <strain evidence="2 3">cv. Jemalong A17</strain>
    </source>
</reference>
<protein>
    <recommendedName>
        <fullName evidence="4">HAT C-terminal dimerisation domain-containing protein</fullName>
    </recommendedName>
</protein>
<sequence>MTEFYPNYFIDVPEVALHTQLKNYVKNVRSDPKVCNTFAMVYKLLKLTLLLPIATASVDRVFLANYTLKSRSIFGCFYTRLT</sequence>
<dbReference type="Proteomes" id="UP000002051">
    <property type="component" value="Unassembled WGS sequence"/>
</dbReference>
<keyword evidence="3" id="KW-1185">Reference proteome</keyword>
<evidence type="ECO:0000313" key="3">
    <source>
        <dbReference type="Proteomes" id="UP000002051"/>
    </source>
</evidence>
<dbReference type="PaxDb" id="3880-AES59496"/>
<reference evidence="1 3" key="2">
    <citation type="journal article" date="2014" name="BMC Genomics">
        <title>An improved genome release (version Mt4.0) for the model legume Medicago truncatula.</title>
        <authorList>
            <person name="Tang H."/>
            <person name="Krishnakumar V."/>
            <person name="Bidwell S."/>
            <person name="Rosen B."/>
            <person name="Chan A."/>
            <person name="Zhou S."/>
            <person name="Gentzbittel L."/>
            <person name="Childs K.L."/>
            <person name="Yandell M."/>
            <person name="Gundlach H."/>
            <person name="Mayer K.F."/>
            <person name="Schwartz D.C."/>
            <person name="Town C.D."/>
        </authorList>
    </citation>
    <scope>GENOME REANNOTATION</scope>
    <source>
        <strain evidence="2 3">cv. Jemalong A17</strain>
    </source>
</reference>
<dbReference type="HOGENOM" id="CLU_2561693_0_0_1"/>
<proteinExistence type="predicted"/>
<dbReference type="EnsemblPlants" id="AES59496">
    <property type="protein sequence ID" value="AES59496"/>
    <property type="gene ID" value="MTR_1g021030"/>
</dbReference>
<evidence type="ECO:0000313" key="1">
    <source>
        <dbReference type="EMBL" id="AES59496.1"/>
    </source>
</evidence>
<gene>
    <name evidence="1" type="ordered locus">MTR_1g021030</name>
</gene>
<dbReference type="EMBL" id="CM001217">
    <property type="protein sequence ID" value="AES59496.1"/>
    <property type="molecule type" value="Genomic_DNA"/>
</dbReference>
<evidence type="ECO:0008006" key="4">
    <source>
        <dbReference type="Google" id="ProtNLM"/>
    </source>
</evidence>
<accession>G7I4H9</accession>
<reference evidence="2" key="3">
    <citation type="submission" date="2015-04" db="UniProtKB">
        <authorList>
            <consortium name="EnsemblPlants"/>
        </authorList>
    </citation>
    <scope>IDENTIFICATION</scope>
    <source>
        <strain evidence="2">cv. Jemalong A17</strain>
    </source>
</reference>
<dbReference type="AlphaFoldDB" id="G7I4H9"/>
<organism evidence="1 3">
    <name type="scientific">Medicago truncatula</name>
    <name type="common">Barrel medic</name>
    <name type="synonym">Medicago tribuloides</name>
    <dbReference type="NCBI Taxonomy" id="3880"/>
    <lineage>
        <taxon>Eukaryota</taxon>
        <taxon>Viridiplantae</taxon>
        <taxon>Streptophyta</taxon>
        <taxon>Embryophyta</taxon>
        <taxon>Tracheophyta</taxon>
        <taxon>Spermatophyta</taxon>
        <taxon>Magnoliopsida</taxon>
        <taxon>eudicotyledons</taxon>
        <taxon>Gunneridae</taxon>
        <taxon>Pentapetalae</taxon>
        <taxon>rosids</taxon>
        <taxon>fabids</taxon>
        <taxon>Fabales</taxon>
        <taxon>Fabaceae</taxon>
        <taxon>Papilionoideae</taxon>
        <taxon>50 kb inversion clade</taxon>
        <taxon>NPAAA clade</taxon>
        <taxon>Hologalegina</taxon>
        <taxon>IRL clade</taxon>
        <taxon>Trifolieae</taxon>
        <taxon>Medicago</taxon>
    </lineage>
</organism>